<evidence type="ECO:0000256" key="1">
    <source>
        <dbReference type="SAM" id="MobiDB-lite"/>
    </source>
</evidence>
<name>A0AAV0Z417_VICFA</name>
<accession>A0AAV0Z417</accession>
<dbReference type="Proteomes" id="UP001157006">
    <property type="component" value="Chromosome 1S"/>
</dbReference>
<dbReference type="AlphaFoldDB" id="A0AAV0Z417"/>
<organism evidence="2 3">
    <name type="scientific">Vicia faba</name>
    <name type="common">Broad bean</name>
    <name type="synonym">Faba vulgaris</name>
    <dbReference type="NCBI Taxonomy" id="3906"/>
    <lineage>
        <taxon>Eukaryota</taxon>
        <taxon>Viridiplantae</taxon>
        <taxon>Streptophyta</taxon>
        <taxon>Embryophyta</taxon>
        <taxon>Tracheophyta</taxon>
        <taxon>Spermatophyta</taxon>
        <taxon>Magnoliopsida</taxon>
        <taxon>eudicotyledons</taxon>
        <taxon>Gunneridae</taxon>
        <taxon>Pentapetalae</taxon>
        <taxon>rosids</taxon>
        <taxon>fabids</taxon>
        <taxon>Fabales</taxon>
        <taxon>Fabaceae</taxon>
        <taxon>Papilionoideae</taxon>
        <taxon>50 kb inversion clade</taxon>
        <taxon>NPAAA clade</taxon>
        <taxon>Hologalegina</taxon>
        <taxon>IRL clade</taxon>
        <taxon>Fabeae</taxon>
        <taxon>Vicia</taxon>
    </lineage>
</organism>
<reference evidence="2 3" key="1">
    <citation type="submission" date="2023-01" db="EMBL/GenBank/DDBJ databases">
        <authorList>
            <person name="Kreplak J."/>
        </authorList>
    </citation>
    <scope>NUCLEOTIDE SEQUENCE [LARGE SCALE GENOMIC DNA]</scope>
</reference>
<evidence type="ECO:0000313" key="3">
    <source>
        <dbReference type="Proteomes" id="UP001157006"/>
    </source>
</evidence>
<feature type="compositionally biased region" description="Acidic residues" evidence="1">
    <location>
        <begin position="109"/>
        <end position="127"/>
    </location>
</feature>
<keyword evidence="3" id="KW-1185">Reference proteome</keyword>
<gene>
    <name evidence="2" type="ORF">VFH_I071480</name>
</gene>
<dbReference type="EMBL" id="OX451735">
    <property type="protein sequence ID" value="CAI8593039.1"/>
    <property type="molecule type" value="Genomic_DNA"/>
</dbReference>
<evidence type="ECO:0000313" key="2">
    <source>
        <dbReference type="EMBL" id="CAI8593039.1"/>
    </source>
</evidence>
<protein>
    <submittedName>
        <fullName evidence="2">Uncharacterized protein</fullName>
    </submittedName>
</protein>
<proteinExistence type="predicted"/>
<feature type="region of interest" description="Disordered" evidence="1">
    <location>
        <begin position="105"/>
        <end position="127"/>
    </location>
</feature>
<sequence>MLSLERDTEAEMYGFEVIQETNGEENRRVTEQRQNYQSKGVEIAAVTEIVPPNRIDVVEWFLIASSVVLPSRRSKALLRVLSKNWDGEIAYREGKGYGNWRRGITGGTVDEEGDGQLQEEEGWFEGS</sequence>